<keyword evidence="3" id="KW-1185">Reference proteome</keyword>
<dbReference type="EMBL" id="JAKEKT020000092">
    <property type="protein sequence ID" value="KAL1637256.1"/>
    <property type="molecule type" value="Genomic_DNA"/>
</dbReference>
<sequence length="169" mass="19198">MSPIARHGPQQQQSSYNSRNNHLFLDEPTSWSWDAWDAGEEGVKDEEQRCCIDDDDDDDDDADLAWRLQLEALEGWDDGDDGGDAEFALLQQVAEIEEAEKKEKEKGKGIETGKGYRIAQGILATDDTALRFRTEERGSPRARPGKEQQPSSRDDQDDWIGSRCLRRLQ</sequence>
<dbReference type="Proteomes" id="UP001521184">
    <property type="component" value="Unassembled WGS sequence"/>
</dbReference>
<feature type="region of interest" description="Disordered" evidence="1">
    <location>
        <begin position="127"/>
        <end position="161"/>
    </location>
</feature>
<evidence type="ECO:0000313" key="3">
    <source>
        <dbReference type="Proteomes" id="UP001521184"/>
    </source>
</evidence>
<name>A0ABR3TCW1_9PEZI</name>
<gene>
    <name evidence="2" type="ORF">SLS58_009443</name>
</gene>
<feature type="compositionally biased region" description="Basic and acidic residues" evidence="1">
    <location>
        <begin position="128"/>
        <end position="139"/>
    </location>
</feature>
<organism evidence="2 3">
    <name type="scientific">Diplodia intermedia</name>
    <dbReference type="NCBI Taxonomy" id="856260"/>
    <lineage>
        <taxon>Eukaryota</taxon>
        <taxon>Fungi</taxon>
        <taxon>Dikarya</taxon>
        <taxon>Ascomycota</taxon>
        <taxon>Pezizomycotina</taxon>
        <taxon>Dothideomycetes</taxon>
        <taxon>Dothideomycetes incertae sedis</taxon>
        <taxon>Botryosphaeriales</taxon>
        <taxon>Botryosphaeriaceae</taxon>
        <taxon>Diplodia</taxon>
    </lineage>
</organism>
<feature type="compositionally biased region" description="Acidic residues" evidence="1">
    <location>
        <begin position="53"/>
        <end position="62"/>
    </location>
</feature>
<accession>A0ABR3TCW1</accession>
<reference evidence="2 3" key="1">
    <citation type="journal article" date="2023" name="Plant Dis.">
        <title>First Report of Diplodia intermedia Causing Canker and Dieback Diseases on Apple Trees in Canada.</title>
        <authorList>
            <person name="Ellouze W."/>
            <person name="Ilyukhin E."/>
            <person name="Sulman M."/>
            <person name="Ali S."/>
        </authorList>
    </citation>
    <scope>NUCLEOTIDE SEQUENCE [LARGE SCALE GENOMIC DNA]</scope>
    <source>
        <strain evidence="2 3">M45-28</strain>
    </source>
</reference>
<evidence type="ECO:0000313" key="2">
    <source>
        <dbReference type="EMBL" id="KAL1637256.1"/>
    </source>
</evidence>
<proteinExistence type="predicted"/>
<protein>
    <submittedName>
        <fullName evidence="2">Uncharacterized protein</fullName>
    </submittedName>
</protein>
<feature type="compositionally biased region" description="Low complexity" evidence="1">
    <location>
        <begin position="10"/>
        <end position="21"/>
    </location>
</feature>
<feature type="region of interest" description="Disordered" evidence="1">
    <location>
        <begin position="1"/>
        <end position="22"/>
    </location>
</feature>
<feature type="compositionally biased region" description="Basic and acidic residues" evidence="1">
    <location>
        <begin position="41"/>
        <end position="52"/>
    </location>
</feature>
<evidence type="ECO:0000256" key="1">
    <source>
        <dbReference type="SAM" id="MobiDB-lite"/>
    </source>
</evidence>
<comment type="caution">
    <text evidence="2">The sequence shown here is derived from an EMBL/GenBank/DDBJ whole genome shotgun (WGS) entry which is preliminary data.</text>
</comment>
<feature type="region of interest" description="Disordered" evidence="1">
    <location>
        <begin position="34"/>
        <end position="62"/>
    </location>
</feature>